<dbReference type="Gene3D" id="3.30.420.10">
    <property type="entry name" value="Ribonuclease H-like superfamily/Ribonuclease H"/>
    <property type="match status" value="1"/>
</dbReference>
<dbReference type="CDD" id="cd06144">
    <property type="entry name" value="REX4_like"/>
    <property type="match status" value="1"/>
</dbReference>
<evidence type="ECO:0000256" key="5">
    <source>
        <dbReference type="ARBA" id="ARBA00022722"/>
    </source>
</evidence>
<evidence type="ECO:0000256" key="3">
    <source>
        <dbReference type="ARBA" id="ARBA00016937"/>
    </source>
</evidence>
<keyword evidence="5" id="KW-0540">Nuclease</keyword>
<gene>
    <name evidence="12" type="ORF">TrRE_jg12967</name>
</gene>
<evidence type="ECO:0000259" key="11">
    <source>
        <dbReference type="SMART" id="SM00479"/>
    </source>
</evidence>
<dbReference type="AlphaFoldDB" id="A0A9W7L0R3"/>
<dbReference type="GO" id="GO:0003676">
    <property type="term" value="F:nucleic acid binding"/>
    <property type="evidence" value="ECO:0007669"/>
    <property type="project" value="InterPro"/>
</dbReference>
<evidence type="ECO:0000256" key="8">
    <source>
        <dbReference type="ARBA" id="ARBA00023242"/>
    </source>
</evidence>
<name>A0A9W7L0R3_9STRA</name>
<evidence type="ECO:0000313" key="13">
    <source>
        <dbReference type="Proteomes" id="UP001165082"/>
    </source>
</evidence>
<feature type="domain" description="Exonuclease" evidence="11">
    <location>
        <begin position="130"/>
        <end position="297"/>
    </location>
</feature>
<feature type="region of interest" description="Disordered" evidence="10">
    <location>
        <begin position="1"/>
        <end position="25"/>
    </location>
</feature>
<reference evidence="12" key="1">
    <citation type="submission" date="2022-07" db="EMBL/GenBank/DDBJ databases">
        <title>Genome analysis of Parmales, a sister group of diatoms, reveals the evolutionary specialization of diatoms from phago-mixotrophs to photoautotrophs.</title>
        <authorList>
            <person name="Ban H."/>
            <person name="Sato S."/>
            <person name="Yoshikawa S."/>
            <person name="Kazumasa Y."/>
            <person name="Nakamura Y."/>
            <person name="Ichinomiya M."/>
            <person name="Saitoh K."/>
            <person name="Sato N."/>
            <person name="Blanc-Mathieu R."/>
            <person name="Endo H."/>
            <person name="Kuwata A."/>
            <person name="Ogata H."/>
        </authorList>
    </citation>
    <scope>NUCLEOTIDE SEQUENCE</scope>
</reference>
<evidence type="ECO:0000256" key="10">
    <source>
        <dbReference type="SAM" id="MobiDB-lite"/>
    </source>
</evidence>
<evidence type="ECO:0000313" key="12">
    <source>
        <dbReference type="EMBL" id="GMI19828.1"/>
    </source>
</evidence>
<dbReference type="InterPro" id="IPR047021">
    <property type="entry name" value="REXO1/3/4-like"/>
</dbReference>
<dbReference type="SMART" id="SM00479">
    <property type="entry name" value="EXOIII"/>
    <property type="match status" value="1"/>
</dbReference>
<organism evidence="12 13">
    <name type="scientific">Triparma retinervis</name>
    <dbReference type="NCBI Taxonomy" id="2557542"/>
    <lineage>
        <taxon>Eukaryota</taxon>
        <taxon>Sar</taxon>
        <taxon>Stramenopiles</taxon>
        <taxon>Ochrophyta</taxon>
        <taxon>Bolidophyceae</taxon>
        <taxon>Parmales</taxon>
        <taxon>Triparmaceae</taxon>
        <taxon>Triparma</taxon>
    </lineage>
</organism>
<keyword evidence="6" id="KW-0378">Hydrolase</keyword>
<keyword evidence="13" id="KW-1185">Reference proteome</keyword>
<keyword evidence="4" id="KW-0698">rRNA processing</keyword>
<evidence type="ECO:0000256" key="6">
    <source>
        <dbReference type="ARBA" id="ARBA00022801"/>
    </source>
</evidence>
<dbReference type="SUPFAM" id="SSF53098">
    <property type="entry name" value="Ribonuclease H-like"/>
    <property type="match status" value="1"/>
</dbReference>
<comment type="similarity">
    <text evidence="2">Belongs to the REXO4 family.</text>
</comment>
<keyword evidence="7" id="KW-0269">Exonuclease</keyword>
<feature type="region of interest" description="Disordered" evidence="10">
    <location>
        <begin position="294"/>
        <end position="332"/>
    </location>
</feature>
<dbReference type="GO" id="GO:0006364">
    <property type="term" value="P:rRNA processing"/>
    <property type="evidence" value="ECO:0007669"/>
    <property type="project" value="UniProtKB-KW"/>
</dbReference>
<comment type="caution">
    <text evidence="12">The sequence shown here is derived from an EMBL/GenBank/DDBJ whole genome shotgun (WGS) entry which is preliminary data.</text>
</comment>
<evidence type="ECO:0000256" key="2">
    <source>
        <dbReference type="ARBA" id="ARBA00010489"/>
    </source>
</evidence>
<evidence type="ECO:0000256" key="9">
    <source>
        <dbReference type="ARBA" id="ARBA00025599"/>
    </source>
</evidence>
<comment type="subcellular location">
    <subcellularLocation>
        <location evidence="1">Nucleus</location>
    </subcellularLocation>
</comment>
<dbReference type="GO" id="GO:0008408">
    <property type="term" value="F:3'-5' exonuclease activity"/>
    <property type="evidence" value="ECO:0007669"/>
    <property type="project" value="InterPro"/>
</dbReference>
<keyword evidence="8" id="KW-0539">Nucleus</keyword>
<evidence type="ECO:0000256" key="1">
    <source>
        <dbReference type="ARBA" id="ARBA00004123"/>
    </source>
</evidence>
<dbReference type="OrthoDB" id="16516at2759"/>
<evidence type="ECO:0000256" key="4">
    <source>
        <dbReference type="ARBA" id="ARBA00022552"/>
    </source>
</evidence>
<dbReference type="InterPro" id="IPR036397">
    <property type="entry name" value="RNaseH_sf"/>
</dbReference>
<feature type="compositionally biased region" description="Acidic residues" evidence="10">
    <location>
        <begin position="315"/>
        <end position="332"/>
    </location>
</feature>
<comment type="function">
    <text evidence="9">Exoribonuclease involved in ribosome biosynthesis. Involved in the processing of ITS1, the internal transcribed spacer localized between the 18S and 5.8S rRNAs.</text>
</comment>
<dbReference type="PANTHER" id="PTHR12801">
    <property type="entry name" value="RNA EXONUCLEASE REXO1 / RECO3 FAMILY MEMBER-RELATED"/>
    <property type="match status" value="1"/>
</dbReference>
<dbReference type="GO" id="GO:0005634">
    <property type="term" value="C:nucleus"/>
    <property type="evidence" value="ECO:0007669"/>
    <property type="project" value="UniProtKB-SubCell"/>
</dbReference>
<evidence type="ECO:0000256" key="7">
    <source>
        <dbReference type="ARBA" id="ARBA00022839"/>
    </source>
</evidence>
<accession>A0A9W7L0R3</accession>
<dbReference type="InterPro" id="IPR037431">
    <property type="entry name" value="REX4_DEDDh_dom"/>
</dbReference>
<dbReference type="Pfam" id="PF00929">
    <property type="entry name" value="RNase_T"/>
    <property type="match status" value="1"/>
</dbReference>
<protein>
    <recommendedName>
        <fullName evidence="3">RNA exonuclease 4</fullName>
    </recommendedName>
</protein>
<dbReference type="InterPro" id="IPR012337">
    <property type="entry name" value="RNaseH-like_sf"/>
</dbReference>
<dbReference type="Proteomes" id="UP001165082">
    <property type="component" value="Unassembled WGS sequence"/>
</dbReference>
<dbReference type="InterPro" id="IPR013520">
    <property type="entry name" value="Ribonucl_H"/>
</dbReference>
<dbReference type="EMBL" id="BRXZ01008016">
    <property type="protein sequence ID" value="GMI19828.1"/>
    <property type="molecule type" value="Genomic_DNA"/>
</dbReference>
<feature type="region of interest" description="Disordered" evidence="10">
    <location>
        <begin position="96"/>
        <end position="124"/>
    </location>
</feature>
<dbReference type="PANTHER" id="PTHR12801:SF45">
    <property type="entry name" value="RNA EXONUCLEASE 4"/>
    <property type="match status" value="1"/>
</dbReference>
<sequence>MGFKILGKGDAAMTADTQPKSKPIAPQLIAKRRFKVPEGMKGGDLKTWRKKKRREVRAEVGEGSYRDDLVVFVEKGDDKKKGKSKFGSIKEAVEKEKKEKLEEKERGTTEKKKQKEREREDAIPQSEKDLYVGMDCEMVGVGTAGKKSVLARVTITDWDGGVLLDTHVKVKERVTDFRTYVSGVRARDVKEGVTFAQAQRMILDRIEGRVVVGHGLKNDFKAIMMDHPKHMIRDTARYAPYMRRAGKNGGKLKPRKLKDLVKEYLGIEGFQEGAHDSKDDADGAMKLYRRARRGWEKEMEGKKGKKGKKGKGKEEEDDDDVEVDDDDMDDLE</sequence>
<proteinExistence type="inferred from homology"/>